<evidence type="ECO:0000313" key="2">
    <source>
        <dbReference type="Proteomes" id="UP000306635"/>
    </source>
</evidence>
<accession>A0A5R9QS49</accession>
<dbReference type="Proteomes" id="UP000306635">
    <property type="component" value="Unassembled WGS sequence"/>
</dbReference>
<keyword evidence="2" id="KW-1185">Reference proteome</keyword>
<name>A0A5R9QS49_9PSED</name>
<dbReference type="EMBL" id="SWDV01000032">
    <property type="protein sequence ID" value="TLX72734.1"/>
    <property type="molecule type" value="Genomic_DNA"/>
</dbReference>
<comment type="caution">
    <text evidence="1">The sequence shown here is derived from an EMBL/GenBank/DDBJ whole genome shotgun (WGS) entry which is preliminary data.</text>
</comment>
<dbReference type="RefSeq" id="WP_138525624.1">
    <property type="nucleotide sequence ID" value="NZ_JAOCBK010000019.1"/>
</dbReference>
<evidence type="ECO:0000313" key="1">
    <source>
        <dbReference type="EMBL" id="TLX72734.1"/>
    </source>
</evidence>
<dbReference type="InterPro" id="IPR052726">
    <property type="entry name" value="Phage_Baseplate_Hub"/>
</dbReference>
<dbReference type="PANTHER" id="PTHR35862">
    <property type="entry name" value="FELS-2 PROPHAGE PROTEIN"/>
    <property type="match status" value="1"/>
</dbReference>
<sequence length="334" mass="35780">MKPAFRISADGADITALVSDRLIELQLTDKPGLESDTFQITIDDRDGAVTLPRRGAALEVFLGYDGAPLTRMGRYVVDTLTYSGMPDSLVIKGKSGDMRGQGKAARSGSWEGMSLASVVADIAARNGWRAACNVETLIARIDQIRESDFNFITRLARQYDCTAKLANNSLLVQPRQSGRSASGQALEIPVLGRGDVGSFRFTLDDRKVVAAVKVPYRGADGVQKQVRVPNPDAPSQVAAEHCDRHPQPDEAAARRLAAARLAEFNRNSAEVQLDMPGRADLFAELTVDLKGFKAGLDGRYLIDSVTQHFSAGGWTTTVQCNGGAQGKGKAGEGG</sequence>
<gene>
    <name evidence="1" type="ORF">FAS41_22490</name>
</gene>
<dbReference type="SUPFAM" id="SSF69279">
    <property type="entry name" value="Phage tail proteins"/>
    <property type="match status" value="1"/>
</dbReference>
<dbReference type="PANTHER" id="PTHR35862:SF3">
    <property type="entry name" value="FELS-2 PROPHAGE PROTEIN"/>
    <property type="match status" value="1"/>
</dbReference>
<dbReference type="OrthoDB" id="4070623at2"/>
<proteinExistence type="predicted"/>
<organism evidence="1 2">
    <name type="scientific">Pseudomonas nicosulfuronedens</name>
    <dbReference type="NCBI Taxonomy" id="2571105"/>
    <lineage>
        <taxon>Bacteria</taxon>
        <taxon>Pseudomonadati</taxon>
        <taxon>Pseudomonadota</taxon>
        <taxon>Gammaproteobacteria</taxon>
        <taxon>Pseudomonadales</taxon>
        <taxon>Pseudomonadaceae</taxon>
        <taxon>Pseudomonas</taxon>
    </lineage>
</organism>
<dbReference type="AlphaFoldDB" id="A0A5R9QS49"/>
<dbReference type="Pfam" id="PF05954">
    <property type="entry name" value="Phage_GPD"/>
    <property type="match status" value="1"/>
</dbReference>
<protein>
    <submittedName>
        <fullName evidence="1">Phage late control D family protein</fullName>
    </submittedName>
</protein>
<reference evidence="1 2" key="1">
    <citation type="submission" date="2019-04" db="EMBL/GenBank/DDBJ databases">
        <authorList>
            <person name="Li M."/>
        </authorList>
    </citation>
    <scope>NUCLEOTIDE SEQUENCE [LARGE SCALE GENOMIC DNA]</scope>
    <source>
        <strain evidence="1 2">LAM1902</strain>
    </source>
</reference>